<name>A0AAD7YAP4_MYTSE</name>
<feature type="signal peptide" evidence="1">
    <location>
        <begin position="1"/>
        <end position="17"/>
    </location>
</feature>
<reference evidence="2" key="1">
    <citation type="submission" date="2023-03" db="EMBL/GenBank/DDBJ databases">
        <title>Chromosome-level genomes of two armyworms, Mythimna separata and Mythimna loreyi, provide insights into the biosynthesis and reception of sex pheromones.</title>
        <authorList>
            <person name="Zhao H."/>
        </authorList>
    </citation>
    <scope>NUCLEOTIDE SEQUENCE</scope>
    <source>
        <strain evidence="2">BeijingLab</strain>
        <tissue evidence="2">Pupa</tissue>
    </source>
</reference>
<organism evidence="2 3">
    <name type="scientific">Mythimna separata</name>
    <name type="common">Oriental armyworm</name>
    <name type="synonym">Pseudaletia separata</name>
    <dbReference type="NCBI Taxonomy" id="271217"/>
    <lineage>
        <taxon>Eukaryota</taxon>
        <taxon>Metazoa</taxon>
        <taxon>Ecdysozoa</taxon>
        <taxon>Arthropoda</taxon>
        <taxon>Hexapoda</taxon>
        <taxon>Insecta</taxon>
        <taxon>Pterygota</taxon>
        <taxon>Neoptera</taxon>
        <taxon>Endopterygota</taxon>
        <taxon>Lepidoptera</taxon>
        <taxon>Glossata</taxon>
        <taxon>Ditrysia</taxon>
        <taxon>Noctuoidea</taxon>
        <taxon>Noctuidae</taxon>
        <taxon>Noctuinae</taxon>
        <taxon>Hadenini</taxon>
        <taxon>Mythimna</taxon>
    </lineage>
</organism>
<evidence type="ECO:0008006" key="4">
    <source>
        <dbReference type="Google" id="ProtNLM"/>
    </source>
</evidence>
<accession>A0AAD7YAP4</accession>
<gene>
    <name evidence="2" type="ORF">PYW07_008954</name>
</gene>
<sequence>MILFILLVLTSVHWTKQHLTYPINYCQLAAVCVHDHIMVCAATEDGCSRRTFLDQCDMYEYNCDFGARYTKHSAAQTNPCPGGQQDFGCN</sequence>
<keyword evidence="3" id="KW-1185">Reference proteome</keyword>
<evidence type="ECO:0000313" key="2">
    <source>
        <dbReference type="EMBL" id="KAJ8709128.1"/>
    </source>
</evidence>
<evidence type="ECO:0000256" key="1">
    <source>
        <dbReference type="SAM" id="SignalP"/>
    </source>
</evidence>
<proteinExistence type="predicted"/>
<dbReference type="Proteomes" id="UP001231518">
    <property type="component" value="Chromosome 22"/>
</dbReference>
<keyword evidence="1" id="KW-0732">Signal</keyword>
<comment type="caution">
    <text evidence="2">The sequence shown here is derived from an EMBL/GenBank/DDBJ whole genome shotgun (WGS) entry which is preliminary data.</text>
</comment>
<dbReference type="EMBL" id="JARGEI010000024">
    <property type="protein sequence ID" value="KAJ8709128.1"/>
    <property type="molecule type" value="Genomic_DNA"/>
</dbReference>
<protein>
    <recommendedName>
        <fullName evidence="4">Secreted protein</fullName>
    </recommendedName>
</protein>
<evidence type="ECO:0000313" key="3">
    <source>
        <dbReference type="Proteomes" id="UP001231518"/>
    </source>
</evidence>
<feature type="chain" id="PRO_5042237295" description="Secreted protein" evidence="1">
    <location>
        <begin position="18"/>
        <end position="90"/>
    </location>
</feature>
<dbReference type="AlphaFoldDB" id="A0AAD7YAP4"/>